<proteinExistence type="predicted"/>
<sequence>AAGAGRRGARRAAPAALRHRTAAQVLDQELRGDRVVGRLRRAARIDQHQPDRNRGRQAGRTVPGPRFPPGAGRRIQPRNERALRIGARLHHAALQADRARRFRILA</sequence>
<feature type="compositionally biased region" description="Basic and acidic residues" evidence="1">
    <location>
        <begin position="43"/>
        <end position="54"/>
    </location>
</feature>
<dbReference type="EMBL" id="BKCJ011784118">
    <property type="protein sequence ID" value="GFD52585.1"/>
    <property type="molecule type" value="Genomic_DNA"/>
</dbReference>
<name>A0A699WYG4_TANCI</name>
<feature type="region of interest" description="Disordered" evidence="1">
    <location>
        <begin position="41"/>
        <end position="77"/>
    </location>
</feature>
<organism evidence="2">
    <name type="scientific">Tanacetum cinerariifolium</name>
    <name type="common">Dalmatian daisy</name>
    <name type="synonym">Chrysanthemum cinerariifolium</name>
    <dbReference type="NCBI Taxonomy" id="118510"/>
    <lineage>
        <taxon>Eukaryota</taxon>
        <taxon>Viridiplantae</taxon>
        <taxon>Streptophyta</taxon>
        <taxon>Embryophyta</taxon>
        <taxon>Tracheophyta</taxon>
        <taxon>Spermatophyta</taxon>
        <taxon>Magnoliopsida</taxon>
        <taxon>eudicotyledons</taxon>
        <taxon>Gunneridae</taxon>
        <taxon>Pentapetalae</taxon>
        <taxon>asterids</taxon>
        <taxon>campanulids</taxon>
        <taxon>Asterales</taxon>
        <taxon>Asteraceae</taxon>
        <taxon>Asteroideae</taxon>
        <taxon>Anthemideae</taxon>
        <taxon>Anthemidinae</taxon>
        <taxon>Tanacetum</taxon>
    </lineage>
</organism>
<evidence type="ECO:0000313" key="2">
    <source>
        <dbReference type="EMBL" id="GFD52585.1"/>
    </source>
</evidence>
<comment type="caution">
    <text evidence="2">The sequence shown here is derived from an EMBL/GenBank/DDBJ whole genome shotgun (WGS) entry which is preliminary data.</text>
</comment>
<gene>
    <name evidence="2" type="ORF">Tci_924554</name>
</gene>
<dbReference type="AlphaFoldDB" id="A0A699WYG4"/>
<reference evidence="2" key="1">
    <citation type="journal article" date="2019" name="Sci. Rep.">
        <title>Draft genome of Tanacetum cinerariifolium, the natural source of mosquito coil.</title>
        <authorList>
            <person name="Yamashiro T."/>
            <person name="Shiraishi A."/>
            <person name="Satake H."/>
            <person name="Nakayama K."/>
        </authorList>
    </citation>
    <scope>NUCLEOTIDE SEQUENCE</scope>
</reference>
<accession>A0A699WYG4</accession>
<feature type="non-terminal residue" evidence="2">
    <location>
        <position position="106"/>
    </location>
</feature>
<feature type="non-terminal residue" evidence="2">
    <location>
        <position position="1"/>
    </location>
</feature>
<protein>
    <submittedName>
        <fullName evidence="2">Uncharacterized protein</fullName>
    </submittedName>
</protein>
<evidence type="ECO:0000256" key="1">
    <source>
        <dbReference type="SAM" id="MobiDB-lite"/>
    </source>
</evidence>